<sequence length="105" mass="11516">MCLGNQRSLNEVWLAPCQAHRTGSKCLTGQKASKSSRLLGKQPPSRVFKWEQRPSASKHGAHRSEGRLKTLSPGESTQAIARNASWAAASRPFSLALLHIIGDRR</sequence>
<organism evidence="2 3">
    <name type="scientific">Exophiala dermatitidis</name>
    <name type="common">Black yeast-like fungus</name>
    <name type="synonym">Wangiella dermatitidis</name>
    <dbReference type="NCBI Taxonomy" id="5970"/>
    <lineage>
        <taxon>Eukaryota</taxon>
        <taxon>Fungi</taxon>
        <taxon>Dikarya</taxon>
        <taxon>Ascomycota</taxon>
        <taxon>Pezizomycotina</taxon>
        <taxon>Eurotiomycetes</taxon>
        <taxon>Chaetothyriomycetidae</taxon>
        <taxon>Chaetothyriales</taxon>
        <taxon>Herpotrichiellaceae</taxon>
        <taxon>Exophiala</taxon>
    </lineage>
</organism>
<evidence type="ECO:0000256" key="1">
    <source>
        <dbReference type="SAM" id="MobiDB-lite"/>
    </source>
</evidence>
<feature type="compositionally biased region" description="Polar residues" evidence="1">
    <location>
        <begin position="25"/>
        <end position="36"/>
    </location>
</feature>
<name>A0AAN6IXK2_EXODE</name>
<protein>
    <submittedName>
        <fullName evidence="2">Uncharacterized protein</fullName>
    </submittedName>
</protein>
<evidence type="ECO:0000313" key="3">
    <source>
        <dbReference type="Proteomes" id="UP001161757"/>
    </source>
</evidence>
<dbReference type="AlphaFoldDB" id="A0AAN6IXK2"/>
<accession>A0AAN6IXK2</accession>
<dbReference type="Proteomes" id="UP001161757">
    <property type="component" value="Unassembled WGS sequence"/>
</dbReference>
<feature type="region of interest" description="Disordered" evidence="1">
    <location>
        <begin position="24"/>
        <end position="75"/>
    </location>
</feature>
<evidence type="ECO:0000313" key="2">
    <source>
        <dbReference type="EMBL" id="KAJ8995040.1"/>
    </source>
</evidence>
<comment type="caution">
    <text evidence="2">The sequence shown here is derived from an EMBL/GenBank/DDBJ whole genome shotgun (WGS) entry which is preliminary data.</text>
</comment>
<reference evidence="2" key="1">
    <citation type="submission" date="2023-01" db="EMBL/GenBank/DDBJ databases">
        <title>Exophiala dermititidis isolated from Cystic Fibrosis Patient.</title>
        <authorList>
            <person name="Kurbessoian T."/>
            <person name="Crocker A."/>
            <person name="Murante D."/>
            <person name="Hogan D.A."/>
            <person name="Stajich J.E."/>
        </authorList>
    </citation>
    <scope>NUCLEOTIDE SEQUENCE</scope>
    <source>
        <strain evidence="2">Ex8</strain>
    </source>
</reference>
<proteinExistence type="predicted"/>
<dbReference type="EMBL" id="JAJGCB010000002">
    <property type="protein sequence ID" value="KAJ8995040.1"/>
    <property type="molecule type" value="Genomic_DNA"/>
</dbReference>
<gene>
    <name evidence="2" type="ORF">HRR80_001732</name>
</gene>